<dbReference type="RefSeq" id="WP_378958577.1">
    <property type="nucleotide sequence ID" value="NZ_JBHRXC010000016.1"/>
</dbReference>
<evidence type="ECO:0000259" key="2">
    <source>
        <dbReference type="PROSITE" id="PS50943"/>
    </source>
</evidence>
<keyword evidence="4" id="KW-1185">Reference proteome</keyword>
<dbReference type="Pfam" id="PF01381">
    <property type="entry name" value="HTH_3"/>
    <property type="match status" value="1"/>
</dbReference>
<dbReference type="CDD" id="cd00093">
    <property type="entry name" value="HTH_XRE"/>
    <property type="match status" value="1"/>
</dbReference>
<evidence type="ECO:0000313" key="3">
    <source>
        <dbReference type="EMBL" id="MFC4195272.1"/>
    </source>
</evidence>
<dbReference type="InterPro" id="IPR001387">
    <property type="entry name" value="Cro/C1-type_HTH"/>
</dbReference>
<feature type="domain" description="HTH cro/C1-type" evidence="2">
    <location>
        <begin position="10"/>
        <end position="64"/>
    </location>
</feature>
<name>A0ABV8NGI7_9SPHI</name>
<dbReference type="SUPFAM" id="SSF47413">
    <property type="entry name" value="lambda repressor-like DNA-binding domains"/>
    <property type="match status" value="1"/>
</dbReference>
<comment type="caution">
    <text evidence="3">The sequence shown here is derived from an EMBL/GenBank/DDBJ whole genome shotgun (WGS) entry which is preliminary data.</text>
</comment>
<reference evidence="4" key="1">
    <citation type="journal article" date="2019" name="Int. J. Syst. Evol. Microbiol.">
        <title>The Global Catalogue of Microorganisms (GCM) 10K type strain sequencing project: providing services to taxonomists for standard genome sequencing and annotation.</title>
        <authorList>
            <consortium name="The Broad Institute Genomics Platform"/>
            <consortium name="The Broad Institute Genome Sequencing Center for Infectious Disease"/>
            <person name="Wu L."/>
            <person name="Ma J."/>
        </authorList>
    </citation>
    <scope>NUCLEOTIDE SEQUENCE [LARGE SCALE GENOMIC DNA]</scope>
    <source>
        <strain evidence="4">CCM 8689</strain>
    </source>
</reference>
<organism evidence="3 4">
    <name type="scientific">Pedobacter jamesrossensis</name>
    <dbReference type="NCBI Taxonomy" id="1908238"/>
    <lineage>
        <taxon>Bacteria</taxon>
        <taxon>Pseudomonadati</taxon>
        <taxon>Bacteroidota</taxon>
        <taxon>Sphingobacteriia</taxon>
        <taxon>Sphingobacteriales</taxon>
        <taxon>Sphingobacteriaceae</taxon>
        <taxon>Pedobacter</taxon>
    </lineage>
</organism>
<sequence length="104" mass="12108">MKEENLGVYIRQLREKANMPLRKLSALLDIDQSTLSKLERGERPITRQMLPIIAKTFNVNEKDLIVKFLSKQVAHQLVDEKYIKDILLAVEQEIKYLNKAVDSK</sequence>
<dbReference type="InterPro" id="IPR050807">
    <property type="entry name" value="TransReg_Diox_bact_type"/>
</dbReference>
<dbReference type="EMBL" id="JBHSBY010000007">
    <property type="protein sequence ID" value="MFC4195272.1"/>
    <property type="molecule type" value="Genomic_DNA"/>
</dbReference>
<dbReference type="InterPro" id="IPR010982">
    <property type="entry name" value="Lambda_DNA-bd_dom_sf"/>
</dbReference>
<protein>
    <submittedName>
        <fullName evidence="3">Helix-turn-helix domain-containing protein</fullName>
    </submittedName>
</protein>
<accession>A0ABV8NGI7</accession>
<dbReference type="PANTHER" id="PTHR46797:SF1">
    <property type="entry name" value="METHYLPHOSPHONATE SYNTHASE"/>
    <property type="match status" value="1"/>
</dbReference>
<dbReference type="PANTHER" id="PTHR46797">
    <property type="entry name" value="HTH-TYPE TRANSCRIPTIONAL REGULATOR"/>
    <property type="match status" value="1"/>
</dbReference>
<gene>
    <name evidence="3" type="ORF">ACFOUY_01015</name>
</gene>
<proteinExistence type="predicted"/>
<dbReference type="Gene3D" id="1.10.260.40">
    <property type="entry name" value="lambda repressor-like DNA-binding domains"/>
    <property type="match status" value="1"/>
</dbReference>
<evidence type="ECO:0000313" key="4">
    <source>
        <dbReference type="Proteomes" id="UP001595792"/>
    </source>
</evidence>
<evidence type="ECO:0000256" key="1">
    <source>
        <dbReference type="ARBA" id="ARBA00023125"/>
    </source>
</evidence>
<keyword evidence="1" id="KW-0238">DNA-binding</keyword>
<dbReference type="SMART" id="SM00530">
    <property type="entry name" value="HTH_XRE"/>
    <property type="match status" value="1"/>
</dbReference>
<dbReference type="Proteomes" id="UP001595792">
    <property type="component" value="Unassembled WGS sequence"/>
</dbReference>
<dbReference type="PROSITE" id="PS50943">
    <property type="entry name" value="HTH_CROC1"/>
    <property type="match status" value="1"/>
</dbReference>